<proteinExistence type="inferred from homology"/>
<dbReference type="FunFam" id="3.30.420.10:FF:000006">
    <property type="entry name" value="Ribonuclease HII"/>
    <property type="match status" value="1"/>
</dbReference>
<dbReference type="HAMAP" id="MF_00052_B">
    <property type="entry name" value="RNase_HII_B"/>
    <property type="match status" value="1"/>
</dbReference>
<comment type="caution">
    <text evidence="18">The sequence shown here is derived from an EMBL/GenBank/DDBJ whole genome shotgun (WGS) entry which is preliminary data.</text>
</comment>
<dbReference type="Pfam" id="PF01351">
    <property type="entry name" value="RNase_HII"/>
    <property type="match status" value="1"/>
</dbReference>
<dbReference type="InterPro" id="IPR024567">
    <property type="entry name" value="RNase_HII/HIII_dom"/>
</dbReference>
<comment type="cofactor">
    <cofactor evidence="2">
        <name>Mg(2+)</name>
        <dbReference type="ChEBI" id="CHEBI:18420"/>
    </cofactor>
</comment>
<evidence type="ECO:0000256" key="12">
    <source>
        <dbReference type="ARBA" id="ARBA00022801"/>
    </source>
</evidence>
<dbReference type="InterPro" id="IPR036397">
    <property type="entry name" value="RNaseH_sf"/>
</dbReference>
<keyword evidence="19" id="KW-1185">Reference proteome</keyword>
<reference evidence="18" key="1">
    <citation type="submission" date="2021-03" db="EMBL/GenBank/DDBJ databases">
        <title>Genomic Encyclopedia of Type Strains, Phase IV (KMG-IV): sequencing the most valuable type-strain genomes for metagenomic binning, comparative biology and taxonomic classification.</title>
        <authorList>
            <person name="Goeker M."/>
        </authorList>
    </citation>
    <scope>NUCLEOTIDE SEQUENCE</scope>
    <source>
        <strain evidence="18">DSM 107338</strain>
    </source>
</reference>
<evidence type="ECO:0000256" key="6">
    <source>
        <dbReference type="ARBA" id="ARBA00012180"/>
    </source>
</evidence>
<dbReference type="GO" id="GO:0043137">
    <property type="term" value="P:DNA replication, removal of RNA primer"/>
    <property type="evidence" value="ECO:0007669"/>
    <property type="project" value="TreeGrafter"/>
</dbReference>
<keyword evidence="13 14" id="KW-0464">Manganese</keyword>
<evidence type="ECO:0000256" key="2">
    <source>
        <dbReference type="ARBA" id="ARBA00001946"/>
    </source>
</evidence>
<dbReference type="GO" id="GO:0005737">
    <property type="term" value="C:cytoplasm"/>
    <property type="evidence" value="ECO:0007669"/>
    <property type="project" value="UniProtKB-SubCell"/>
</dbReference>
<comment type="subcellular location">
    <subcellularLocation>
        <location evidence="4 14">Cytoplasm</location>
    </subcellularLocation>
</comment>
<feature type="binding site" evidence="14 15">
    <location>
        <position position="180"/>
    </location>
    <ligand>
        <name>a divalent metal cation</name>
        <dbReference type="ChEBI" id="CHEBI:60240"/>
    </ligand>
</feature>
<dbReference type="GO" id="GO:0004523">
    <property type="term" value="F:RNA-DNA hybrid ribonuclease activity"/>
    <property type="evidence" value="ECO:0007669"/>
    <property type="project" value="UniProtKB-UniRule"/>
</dbReference>
<gene>
    <name evidence="14" type="primary">rnhB</name>
    <name evidence="18" type="ORF">J2Z64_001893</name>
</gene>
<dbReference type="GO" id="GO:0006298">
    <property type="term" value="P:mismatch repair"/>
    <property type="evidence" value="ECO:0007669"/>
    <property type="project" value="TreeGrafter"/>
</dbReference>
<evidence type="ECO:0000259" key="17">
    <source>
        <dbReference type="PROSITE" id="PS51975"/>
    </source>
</evidence>
<keyword evidence="8 14" id="KW-0963">Cytoplasm</keyword>
<evidence type="ECO:0000256" key="9">
    <source>
        <dbReference type="ARBA" id="ARBA00022722"/>
    </source>
</evidence>
<dbReference type="SUPFAM" id="SSF53098">
    <property type="entry name" value="Ribonuclease H-like"/>
    <property type="match status" value="1"/>
</dbReference>
<comment type="function">
    <text evidence="3 14 16">Endonuclease that specifically degrades the RNA of RNA-DNA hybrids.</text>
</comment>
<keyword evidence="10 14" id="KW-0479">Metal-binding</keyword>
<feature type="domain" description="RNase H type-2" evidence="17">
    <location>
        <begin position="82"/>
        <end position="267"/>
    </location>
</feature>
<dbReference type="NCBIfam" id="NF000595">
    <property type="entry name" value="PRK00015.1-3"/>
    <property type="match status" value="1"/>
</dbReference>
<comment type="similarity">
    <text evidence="5 14 16">Belongs to the RNase HII family.</text>
</comment>
<protein>
    <recommendedName>
        <fullName evidence="7 14">Ribonuclease HII</fullName>
        <shortName evidence="14">RNase HII</shortName>
        <ecNumber evidence="6 14">3.1.26.4</ecNumber>
    </recommendedName>
</protein>
<dbReference type="Proteomes" id="UP001138793">
    <property type="component" value="Unassembled WGS sequence"/>
</dbReference>
<evidence type="ECO:0000256" key="7">
    <source>
        <dbReference type="ARBA" id="ARBA00019179"/>
    </source>
</evidence>
<evidence type="ECO:0000256" key="10">
    <source>
        <dbReference type="ARBA" id="ARBA00022723"/>
    </source>
</evidence>
<evidence type="ECO:0000256" key="8">
    <source>
        <dbReference type="ARBA" id="ARBA00022490"/>
    </source>
</evidence>
<dbReference type="EC" id="3.1.26.4" evidence="6 14"/>
<sequence>MNRYNRENGDKMEKQSIATIKQRIKNNELTDEMMLELKMDERKGVQQLLISYEKQKAKEKQLADQFVEMSCYEQVAYSRGCQYIAGVDEAGRGPLAGPVVAAAVILPADFKLYGLNDSKQLNQATRDRFFTKIKEQAISYGIAIIDNRTIDEMNIFEATKLAMRQAINQLQPSPDYVLIDAVELKGLPYSSESLIKGDAKSISIAAASVLAKVTRDNLMKEMHEEYPDYDFISNMGYGTKHHLEKLREIGTTPYHRRSFAPVRNSIG</sequence>
<dbReference type="Gene3D" id="3.30.420.10">
    <property type="entry name" value="Ribonuclease H-like superfamily/Ribonuclease H"/>
    <property type="match status" value="1"/>
</dbReference>
<evidence type="ECO:0000313" key="19">
    <source>
        <dbReference type="Proteomes" id="UP001138793"/>
    </source>
</evidence>
<dbReference type="EMBL" id="JAGGMB010000005">
    <property type="protein sequence ID" value="MBP2077638.1"/>
    <property type="molecule type" value="Genomic_DNA"/>
</dbReference>
<evidence type="ECO:0000256" key="5">
    <source>
        <dbReference type="ARBA" id="ARBA00007383"/>
    </source>
</evidence>
<evidence type="ECO:0000256" key="16">
    <source>
        <dbReference type="RuleBase" id="RU003515"/>
    </source>
</evidence>
<dbReference type="GO" id="GO:0032299">
    <property type="term" value="C:ribonuclease H2 complex"/>
    <property type="evidence" value="ECO:0007669"/>
    <property type="project" value="TreeGrafter"/>
</dbReference>
<evidence type="ECO:0000256" key="13">
    <source>
        <dbReference type="ARBA" id="ARBA00023211"/>
    </source>
</evidence>
<accession>A0A9X1CGZ4</accession>
<organism evidence="18 19">
    <name type="scientific">Oceanobacillus polygoni</name>
    <dbReference type="NCBI Taxonomy" id="1235259"/>
    <lineage>
        <taxon>Bacteria</taxon>
        <taxon>Bacillati</taxon>
        <taxon>Bacillota</taxon>
        <taxon>Bacilli</taxon>
        <taxon>Bacillales</taxon>
        <taxon>Bacillaceae</taxon>
        <taxon>Oceanobacillus</taxon>
    </lineage>
</organism>
<dbReference type="CDD" id="cd07182">
    <property type="entry name" value="RNase_HII_bacteria_HII_like"/>
    <property type="match status" value="1"/>
</dbReference>
<evidence type="ECO:0000256" key="4">
    <source>
        <dbReference type="ARBA" id="ARBA00004496"/>
    </source>
</evidence>
<evidence type="ECO:0000256" key="14">
    <source>
        <dbReference type="HAMAP-Rule" id="MF_00052"/>
    </source>
</evidence>
<comment type="cofactor">
    <cofactor evidence="14 15">
        <name>Mn(2+)</name>
        <dbReference type="ChEBI" id="CHEBI:29035"/>
    </cofactor>
    <cofactor evidence="14 15">
        <name>Mg(2+)</name>
        <dbReference type="ChEBI" id="CHEBI:18420"/>
    </cofactor>
    <text evidence="14 15">Manganese or magnesium. Binds 1 divalent metal ion per monomer in the absence of substrate. May bind a second metal ion after substrate binding.</text>
</comment>
<comment type="catalytic activity">
    <reaction evidence="1 14 15 16">
        <text>Endonucleolytic cleavage to 5'-phosphomonoester.</text>
        <dbReference type="EC" id="3.1.26.4"/>
    </reaction>
</comment>
<keyword evidence="12 14" id="KW-0378">Hydrolase</keyword>
<keyword evidence="9 14" id="KW-0540">Nuclease</keyword>
<dbReference type="InterPro" id="IPR001352">
    <property type="entry name" value="RNase_HII/HIII"/>
</dbReference>
<evidence type="ECO:0000256" key="15">
    <source>
        <dbReference type="PROSITE-ProRule" id="PRU01319"/>
    </source>
</evidence>
<name>A0A9X1CGZ4_9BACI</name>
<evidence type="ECO:0000256" key="3">
    <source>
        <dbReference type="ARBA" id="ARBA00004065"/>
    </source>
</evidence>
<dbReference type="GO" id="GO:0030145">
    <property type="term" value="F:manganese ion binding"/>
    <property type="evidence" value="ECO:0007669"/>
    <property type="project" value="UniProtKB-UniRule"/>
</dbReference>
<dbReference type="InterPro" id="IPR012337">
    <property type="entry name" value="RNaseH-like_sf"/>
</dbReference>
<feature type="binding site" evidence="14 15">
    <location>
        <position position="89"/>
    </location>
    <ligand>
        <name>a divalent metal cation</name>
        <dbReference type="ChEBI" id="CHEBI:60240"/>
    </ligand>
</feature>
<dbReference type="GO" id="GO:0003723">
    <property type="term" value="F:RNA binding"/>
    <property type="evidence" value="ECO:0007669"/>
    <property type="project" value="UniProtKB-UniRule"/>
</dbReference>
<evidence type="ECO:0000256" key="1">
    <source>
        <dbReference type="ARBA" id="ARBA00000077"/>
    </source>
</evidence>
<dbReference type="PANTHER" id="PTHR10954">
    <property type="entry name" value="RIBONUCLEASE H2 SUBUNIT A"/>
    <property type="match status" value="1"/>
</dbReference>
<feature type="binding site" evidence="14 15">
    <location>
        <position position="88"/>
    </location>
    <ligand>
        <name>a divalent metal cation</name>
        <dbReference type="ChEBI" id="CHEBI:60240"/>
    </ligand>
</feature>
<dbReference type="InterPro" id="IPR022898">
    <property type="entry name" value="RNase_HII"/>
</dbReference>
<evidence type="ECO:0000313" key="18">
    <source>
        <dbReference type="EMBL" id="MBP2077638.1"/>
    </source>
</evidence>
<dbReference type="NCBIfam" id="NF000594">
    <property type="entry name" value="PRK00015.1-1"/>
    <property type="match status" value="1"/>
</dbReference>
<dbReference type="PANTHER" id="PTHR10954:SF18">
    <property type="entry name" value="RIBONUCLEASE HII"/>
    <property type="match status" value="1"/>
</dbReference>
<keyword evidence="11 14" id="KW-0255">Endonuclease</keyword>
<dbReference type="PROSITE" id="PS51975">
    <property type="entry name" value="RNASE_H_2"/>
    <property type="match status" value="1"/>
</dbReference>
<dbReference type="AlphaFoldDB" id="A0A9X1CGZ4"/>
<evidence type="ECO:0000256" key="11">
    <source>
        <dbReference type="ARBA" id="ARBA00022759"/>
    </source>
</evidence>